<feature type="coiled-coil region" evidence="1">
    <location>
        <begin position="420"/>
        <end position="474"/>
    </location>
</feature>
<evidence type="ECO:0000313" key="3">
    <source>
        <dbReference type="EMBL" id="KAJ8320701.1"/>
    </source>
</evidence>
<feature type="region of interest" description="Disordered" evidence="2">
    <location>
        <begin position="58"/>
        <end position="227"/>
    </location>
</feature>
<dbReference type="Proteomes" id="UP001217089">
    <property type="component" value="Unassembled WGS sequence"/>
</dbReference>
<evidence type="ECO:0000256" key="1">
    <source>
        <dbReference type="SAM" id="Coils"/>
    </source>
</evidence>
<accession>A0ABQ9FVB8</accession>
<feature type="region of interest" description="Disordered" evidence="2">
    <location>
        <begin position="328"/>
        <end position="412"/>
    </location>
</feature>
<organism evidence="3 4">
    <name type="scientific">Tegillarca granosa</name>
    <name type="common">Malaysian cockle</name>
    <name type="synonym">Anadara granosa</name>
    <dbReference type="NCBI Taxonomy" id="220873"/>
    <lineage>
        <taxon>Eukaryota</taxon>
        <taxon>Metazoa</taxon>
        <taxon>Spiralia</taxon>
        <taxon>Lophotrochozoa</taxon>
        <taxon>Mollusca</taxon>
        <taxon>Bivalvia</taxon>
        <taxon>Autobranchia</taxon>
        <taxon>Pteriomorphia</taxon>
        <taxon>Arcoida</taxon>
        <taxon>Arcoidea</taxon>
        <taxon>Arcidae</taxon>
        <taxon>Tegillarca</taxon>
    </lineage>
</organism>
<reference evidence="3 4" key="1">
    <citation type="submission" date="2022-12" db="EMBL/GenBank/DDBJ databases">
        <title>Chromosome-level genome of Tegillarca granosa.</title>
        <authorList>
            <person name="Kim J."/>
        </authorList>
    </citation>
    <scope>NUCLEOTIDE SEQUENCE [LARGE SCALE GENOMIC DNA]</scope>
    <source>
        <strain evidence="3">Teg-2019</strain>
        <tissue evidence="3">Adductor muscle</tissue>
    </source>
</reference>
<name>A0ABQ9FVB8_TEGGR</name>
<sequence>MKKKKEEMVIGGKQGLKLVTERTGEILLVGEDLIQTETELMDYKEGDLIETRVVALEPANRGMMKTKPEIIEEVTKKEESPPRPPENKDKNNTEKVTDKVQKENTEKKKDEASKKKTEEKPTENTDKVLPQREQKTKDKVKQKQQQQTKENSNSNSEQIKKSASAEKTVTSTTKTNEKVSKSSSKKASQDSAKSVKLKDNHSAETNIDPQTAAAPKSVPKKVSEQEALDRLKEAAENMVLAAMTAENNPGSQSSPEAAQQQQEQLKVLQQQFMLQQQIMQQQLFMRHLHMQQLQQVMSQLQDNEQFKSLSPLQQQQIAMQLLMKQSQQIQSMPVDPQKLSPRSSTEAIPGSNTPPLTSDHPSFHRSMSQPTNLSHTPPEDASIWGSVNPPVGAGAWSQPTSVWDLGRPTGASPELEKQLINQEMQRQQEIQKQQQEALRKLQQEQLANIQIQRQQELQRQQMLALQQQQQLQQQKSWSSQM</sequence>
<proteinExistence type="predicted"/>
<feature type="compositionally biased region" description="Basic and acidic residues" evidence="2">
    <location>
        <begin position="66"/>
        <end position="141"/>
    </location>
</feature>
<feature type="compositionally biased region" description="Low complexity" evidence="2">
    <location>
        <begin position="181"/>
        <end position="194"/>
    </location>
</feature>
<comment type="caution">
    <text evidence="3">The sequence shown here is derived from an EMBL/GenBank/DDBJ whole genome shotgun (WGS) entry which is preliminary data.</text>
</comment>
<keyword evidence="4" id="KW-1185">Reference proteome</keyword>
<evidence type="ECO:0000256" key="2">
    <source>
        <dbReference type="SAM" id="MobiDB-lite"/>
    </source>
</evidence>
<dbReference type="EMBL" id="JARBDR010000141">
    <property type="protein sequence ID" value="KAJ8320701.1"/>
    <property type="molecule type" value="Genomic_DNA"/>
</dbReference>
<gene>
    <name evidence="3" type="ORF">KUTeg_002288</name>
</gene>
<feature type="compositionally biased region" description="Polar residues" evidence="2">
    <location>
        <begin position="340"/>
        <end position="375"/>
    </location>
</feature>
<feature type="compositionally biased region" description="Low complexity" evidence="2">
    <location>
        <begin position="165"/>
        <end position="174"/>
    </location>
</feature>
<evidence type="ECO:0000313" key="4">
    <source>
        <dbReference type="Proteomes" id="UP001217089"/>
    </source>
</evidence>
<protein>
    <submittedName>
        <fullName evidence="3">Uncharacterized protein</fullName>
    </submittedName>
</protein>
<keyword evidence="1" id="KW-0175">Coiled coil</keyword>